<evidence type="ECO:0000256" key="1">
    <source>
        <dbReference type="ARBA" id="ARBA00010609"/>
    </source>
</evidence>
<evidence type="ECO:0000259" key="8">
    <source>
        <dbReference type="Pfam" id="PF07732"/>
    </source>
</evidence>
<feature type="domain" description="Plastocyanin-like" evidence="8">
    <location>
        <begin position="671"/>
        <end position="789"/>
    </location>
</feature>
<dbReference type="GO" id="GO:0005507">
    <property type="term" value="F:copper ion binding"/>
    <property type="evidence" value="ECO:0007669"/>
    <property type="project" value="InterPro"/>
</dbReference>
<protein>
    <submittedName>
        <fullName evidence="9">L-ascorbate oxidase</fullName>
        <ecNumber evidence="9">1.10.3.3</ecNumber>
    </submittedName>
</protein>
<dbReference type="Pfam" id="PF00394">
    <property type="entry name" value="Cu-oxidase"/>
    <property type="match status" value="2"/>
</dbReference>
<evidence type="ECO:0000256" key="5">
    <source>
        <dbReference type="ARBA" id="ARBA00023180"/>
    </source>
</evidence>
<dbReference type="PANTHER" id="PTHR11709">
    <property type="entry name" value="MULTI-COPPER OXIDASE"/>
    <property type="match status" value="1"/>
</dbReference>
<name>A0AAF0EAJ0_9BASI</name>
<reference evidence="9" key="1">
    <citation type="submission" date="2023-03" db="EMBL/GenBank/DDBJ databases">
        <title>Mating type loci evolution in Malassezia.</title>
        <authorList>
            <person name="Coelho M.A."/>
        </authorList>
    </citation>
    <scope>NUCLEOTIDE SEQUENCE</scope>
    <source>
        <strain evidence="9">CBS 10434</strain>
    </source>
</reference>
<evidence type="ECO:0000259" key="7">
    <source>
        <dbReference type="Pfam" id="PF07731"/>
    </source>
</evidence>
<feature type="domain" description="Plastocyanin-like" evidence="7">
    <location>
        <begin position="505"/>
        <end position="609"/>
    </location>
</feature>
<dbReference type="InterPro" id="IPR011706">
    <property type="entry name" value="Cu-oxidase_C"/>
</dbReference>
<dbReference type="Pfam" id="PF07731">
    <property type="entry name" value="Cu-oxidase_2"/>
    <property type="match status" value="2"/>
</dbReference>
<evidence type="ECO:0000313" key="10">
    <source>
        <dbReference type="Proteomes" id="UP001220961"/>
    </source>
</evidence>
<feature type="domain" description="Plastocyanin-like" evidence="8">
    <location>
        <begin position="22"/>
        <end position="66"/>
    </location>
</feature>
<evidence type="ECO:0000313" key="9">
    <source>
        <dbReference type="EMBL" id="WFD21344.1"/>
    </source>
</evidence>
<proteinExistence type="inferred from homology"/>
<dbReference type="PANTHER" id="PTHR11709:SF511">
    <property type="entry name" value="LACCASE"/>
    <property type="match status" value="1"/>
</dbReference>
<dbReference type="InterPro" id="IPR002355">
    <property type="entry name" value="Cu_oxidase_Cu_BS"/>
</dbReference>
<dbReference type="Gene3D" id="2.60.40.420">
    <property type="entry name" value="Cupredoxins - blue copper proteins"/>
    <property type="match status" value="6"/>
</dbReference>
<evidence type="ECO:0000256" key="3">
    <source>
        <dbReference type="ARBA" id="ARBA00023002"/>
    </source>
</evidence>
<feature type="domain" description="Plastocyanin-like" evidence="6">
    <location>
        <begin position="182"/>
        <end position="330"/>
    </location>
</feature>
<gene>
    <name evidence="9" type="ORF">MCAP1_003606</name>
</gene>
<keyword evidence="4" id="KW-0186">Copper</keyword>
<dbReference type="Proteomes" id="UP001220961">
    <property type="component" value="Chromosome 8"/>
</dbReference>
<keyword evidence="3 9" id="KW-0560">Oxidoreductase</keyword>
<keyword evidence="2" id="KW-0479">Metal-binding</keyword>
<feature type="domain" description="Plastocyanin-like" evidence="7">
    <location>
        <begin position="1141"/>
        <end position="1242"/>
    </location>
</feature>
<dbReference type="PROSITE" id="PS00079">
    <property type="entry name" value="MULTICOPPER_OXIDASE1"/>
    <property type="match status" value="2"/>
</dbReference>
<dbReference type="EC" id="1.10.3.3" evidence="9"/>
<dbReference type="CDD" id="cd13910">
    <property type="entry name" value="CuRO_3_MCO_like_4"/>
    <property type="match status" value="2"/>
</dbReference>
<dbReference type="SUPFAM" id="SSF49503">
    <property type="entry name" value="Cupredoxins"/>
    <property type="match status" value="6"/>
</dbReference>
<organism evidence="9 10">
    <name type="scientific">Malassezia caprae</name>
    <dbReference type="NCBI Taxonomy" id="1381934"/>
    <lineage>
        <taxon>Eukaryota</taxon>
        <taxon>Fungi</taxon>
        <taxon>Dikarya</taxon>
        <taxon>Basidiomycota</taxon>
        <taxon>Ustilaginomycotina</taxon>
        <taxon>Malasseziomycetes</taxon>
        <taxon>Malasseziales</taxon>
        <taxon>Malasseziaceae</taxon>
        <taxon>Malassezia</taxon>
    </lineage>
</organism>
<accession>A0AAF0EAJ0</accession>
<dbReference type="InterPro" id="IPR033138">
    <property type="entry name" value="Cu_oxidase_CS"/>
</dbReference>
<evidence type="ECO:0000259" key="6">
    <source>
        <dbReference type="Pfam" id="PF00394"/>
    </source>
</evidence>
<evidence type="ECO:0000256" key="2">
    <source>
        <dbReference type="ARBA" id="ARBA00022723"/>
    </source>
</evidence>
<feature type="domain" description="Plastocyanin-like" evidence="8">
    <location>
        <begin position="88"/>
        <end position="161"/>
    </location>
</feature>
<dbReference type="Pfam" id="PF07732">
    <property type="entry name" value="Cu-oxidase_3"/>
    <property type="match status" value="3"/>
</dbReference>
<evidence type="ECO:0000256" key="4">
    <source>
        <dbReference type="ARBA" id="ARBA00023008"/>
    </source>
</evidence>
<dbReference type="CDD" id="cd13886">
    <property type="entry name" value="CuRO_2_MCO_like_1"/>
    <property type="match status" value="2"/>
</dbReference>
<dbReference type="InterPro" id="IPR008972">
    <property type="entry name" value="Cupredoxin"/>
</dbReference>
<dbReference type="PROSITE" id="PS00080">
    <property type="entry name" value="MULTICOPPER_OXIDASE2"/>
    <property type="match status" value="2"/>
</dbReference>
<keyword evidence="10" id="KW-1185">Reference proteome</keyword>
<dbReference type="GO" id="GO:0008447">
    <property type="term" value="F:L-ascorbate oxidase activity"/>
    <property type="evidence" value="ECO:0007669"/>
    <property type="project" value="UniProtKB-EC"/>
</dbReference>
<dbReference type="InterPro" id="IPR011707">
    <property type="entry name" value="Cu-oxidase-like_N"/>
</dbReference>
<dbReference type="EMBL" id="CP119915">
    <property type="protein sequence ID" value="WFD21344.1"/>
    <property type="molecule type" value="Genomic_DNA"/>
</dbReference>
<feature type="domain" description="Plastocyanin-like" evidence="6">
    <location>
        <begin position="809"/>
        <end position="958"/>
    </location>
</feature>
<dbReference type="CDD" id="cd04206">
    <property type="entry name" value="CuRO_1_LCC_like"/>
    <property type="match status" value="2"/>
</dbReference>
<keyword evidence="5" id="KW-0325">Glycoprotein</keyword>
<dbReference type="InterPro" id="IPR045087">
    <property type="entry name" value="Cu-oxidase_fam"/>
</dbReference>
<dbReference type="AlphaFoldDB" id="A0AAF0EAJ0"/>
<comment type="similarity">
    <text evidence="1">Belongs to the multicopper oxidase family.</text>
</comment>
<dbReference type="InterPro" id="IPR001117">
    <property type="entry name" value="Cu-oxidase_2nd"/>
</dbReference>
<sequence length="1255" mass="142775">MSMDPNYNISEPPRERHFDWTVQRKVVAPDGVPRLMYTINGQFPGPIMEVTEGDTVVVRVRNHIYDDYQVPEPPITSRLHDVFPEGTDRKFSFHWHGLSMRGQQVMDGASSFTSCPLKPGDETVYRFTVYPEDVGTHWYHSHVGTSRADGLWGVLIVHAREDERALFQKHPLGSKVHWDDEIAVALGDHFHVMSPESLAEYVSLLLSNAEPVPDSGLINGKHVFSCYMSKKEDVPCPAGDVDEVGNYETFHLNPQRSYRLRLVNVGSVADVVFSVDGHTMTVIEADGTLVEPMTVHRIPISPGQRYSVILHREPLSKVKRVWMRAEMTAECFKYLNPVMDPMVKAIVAYDETASDQDHWLSPLKMRSYRRIISERMLSRRWEWAMRPSSKAWSPNVTDLGIPEEPCHDLEPGTLIPLVPDPAPKLDISRGDRQVYVNIEVLNRHKYLKAPMAFLNMSTWRPYGLRGPSKQPLLHRISHSNLSSQEEWEQTGLVNREHELVVSTHPSKPVVFELVLFNYDDGPHPFHLHGHKFWVLHTGEMERLRFQYTKEVEESFDLARAMKRDTVVVPMLGHAVIRWVADNPGVWAFHCHMNVHLASGMAMAFVEQPEVLQAHLLVAQSLGRLWNAGLQNPLSKSNVAFATDRVTTGPLAMDPNYNTAEPPRERVFDWTVERAERAPDGISRLMYTINGQFPGPIIEATEGDTVVRNDVHPEGTDRKFTLHWHGLSMRNTQAMDGASAFTSCALTPGEEREYRFLVHPEDVGTHWYHSHVGTSRADGLWGMFIVHSRTDERKELAMRSPDSNTHWDEEVAIAIGDHFHQFGPISLGFYVSRWLQKAEPVPENALINGKHVFSCNHSRLVGVPCPAGDVEQVGEYSTFSLDPKRAYRLRLVNVGALADITFSVDGHTMTVIEADGTLVEPVRVHRIPIAPGQRYSVILHREPKTEDSRVWMRADMSAECFQYTNPVMELSAKAIIAYDTRQSHDASKHDLESLLRRNSYKRGLADRIWHGSWSWSRLPNTLPWNPNVTDAIIPEEPCHDLEPDTLVPLIPDPAPPLRLDQGDHREFVFVTAPILERYGVVPMGFMNNSTWRPYGHRGRERQPLLHRISYANTSTVQGWQEQDIIEPLHELVASPHPSRPVVMELVINNQDDSPHPFHLHGHKFWVMETGEADPEYGGFDYYENVGQVYTLNRKMKRDTVVVPMMGHAVIRWVADNPGVWAFHCHMLVHLASGMAMAIVEQPEVLQARPPVERVCS</sequence>